<dbReference type="EMBL" id="FNRL01000005">
    <property type="protein sequence ID" value="SEA29392.1"/>
    <property type="molecule type" value="Genomic_DNA"/>
</dbReference>
<comment type="similarity">
    <text evidence="1 8">Belongs to the SOS response-associated peptidase family.</text>
</comment>
<dbReference type="GO" id="GO:0003697">
    <property type="term" value="F:single-stranded DNA binding"/>
    <property type="evidence" value="ECO:0007669"/>
    <property type="project" value="InterPro"/>
</dbReference>
<keyword evidence="7" id="KW-0456">Lyase</keyword>
<keyword evidence="3" id="KW-0227">DNA damage</keyword>
<dbReference type="Proteomes" id="UP000199656">
    <property type="component" value="Unassembled WGS sequence"/>
</dbReference>
<dbReference type="OrthoDB" id="9782620at2"/>
<dbReference type="InterPro" id="IPR036590">
    <property type="entry name" value="SRAP-like"/>
</dbReference>
<evidence type="ECO:0000256" key="7">
    <source>
        <dbReference type="ARBA" id="ARBA00023239"/>
    </source>
</evidence>
<dbReference type="GO" id="GO:0006508">
    <property type="term" value="P:proteolysis"/>
    <property type="evidence" value="ECO:0007669"/>
    <property type="project" value="UniProtKB-KW"/>
</dbReference>
<evidence type="ECO:0000256" key="4">
    <source>
        <dbReference type="ARBA" id="ARBA00022801"/>
    </source>
</evidence>
<dbReference type="EC" id="3.4.-.-" evidence="8"/>
<dbReference type="SUPFAM" id="SSF143081">
    <property type="entry name" value="BB1717-like"/>
    <property type="match status" value="1"/>
</dbReference>
<dbReference type="AlphaFoldDB" id="A0A1H4A1J3"/>
<evidence type="ECO:0000313" key="9">
    <source>
        <dbReference type="EMBL" id="SEA29392.1"/>
    </source>
</evidence>
<dbReference type="PANTHER" id="PTHR13604">
    <property type="entry name" value="DC12-RELATED"/>
    <property type="match status" value="1"/>
</dbReference>
<evidence type="ECO:0000256" key="8">
    <source>
        <dbReference type="RuleBase" id="RU364100"/>
    </source>
</evidence>
<proteinExistence type="inferred from homology"/>
<keyword evidence="6" id="KW-0238">DNA-binding</keyword>
<organism evidence="9 10">
    <name type="scientific">Chitinophaga terrae</name>
    <name type="common">ex Kim and Jung 2007</name>
    <dbReference type="NCBI Taxonomy" id="408074"/>
    <lineage>
        <taxon>Bacteria</taxon>
        <taxon>Pseudomonadati</taxon>
        <taxon>Bacteroidota</taxon>
        <taxon>Chitinophagia</taxon>
        <taxon>Chitinophagales</taxon>
        <taxon>Chitinophagaceae</taxon>
        <taxon>Chitinophaga</taxon>
    </lineage>
</organism>
<name>A0A1H4A1J3_9BACT</name>
<evidence type="ECO:0000313" key="10">
    <source>
        <dbReference type="Proteomes" id="UP000199656"/>
    </source>
</evidence>
<dbReference type="InterPro" id="IPR003738">
    <property type="entry name" value="SRAP"/>
</dbReference>
<keyword evidence="5" id="KW-0190">Covalent protein-DNA linkage</keyword>
<sequence length="251" mass="29002">MCYDIAFTANIESIYQYLPQLKREGNLDINFSPTWHKIGMSFPQWPVITFQDGLQLNKFTWGPIPKMLDTVEKVKKQRQLFLNARSEKVQEPGTLWHAIRHQRCLVPATGFFEYRQIPGWKNKVAYYIKSKEQDIFFVAGLWALSNSWDADKPERIPTFTILTRKANAVMAQIHNGGDNAGRMPMMLSNELAEKWVDPRLNDEDIKAILQYEFPSQLLDFWPVNSVRKVKPDDESVIAPAVYEGLPGLQLV</sequence>
<accession>A0A1H4A1J3</accession>
<gene>
    <name evidence="9" type="ORF">SAMN05660909_01395</name>
</gene>
<dbReference type="GO" id="GO:0106300">
    <property type="term" value="P:protein-DNA covalent cross-linking repair"/>
    <property type="evidence" value="ECO:0007669"/>
    <property type="project" value="InterPro"/>
</dbReference>
<keyword evidence="4 8" id="KW-0378">Hydrolase</keyword>
<dbReference type="PANTHER" id="PTHR13604:SF0">
    <property type="entry name" value="ABASIC SITE PROCESSING PROTEIN HMCES"/>
    <property type="match status" value="1"/>
</dbReference>
<evidence type="ECO:0000256" key="5">
    <source>
        <dbReference type="ARBA" id="ARBA00023124"/>
    </source>
</evidence>
<protein>
    <recommendedName>
        <fullName evidence="8">Abasic site processing protein</fullName>
        <ecNumber evidence="8">3.4.-.-</ecNumber>
    </recommendedName>
</protein>
<evidence type="ECO:0000256" key="3">
    <source>
        <dbReference type="ARBA" id="ARBA00022763"/>
    </source>
</evidence>
<dbReference type="GO" id="GO:0016829">
    <property type="term" value="F:lyase activity"/>
    <property type="evidence" value="ECO:0007669"/>
    <property type="project" value="UniProtKB-KW"/>
</dbReference>
<dbReference type="RefSeq" id="WP_089760042.1">
    <property type="nucleotide sequence ID" value="NZ_BKAT01000013.1"/>
</dbReference>
<keyword evidence="2 8" id="KW-0645">Protease</keyword>
<evidence type="ECO:0000256" key="6">
    <source>
        <dbReference type="ARBA" id="ARBA00023125"/>
    </source>
</evidence>
<reference evidence="10" key="1">
    <citation type="submission" date="2016-10" db="EMBL/GenBank/DDBJ databases">
        <authorList>
            <person name="Varghese N."/>
            <person name="Submissions S."/>
        </authorList>
    </citation>
    <scope>NUCLEOTIDE SEQUENCE [LARGE SCALE GENOMIC DNA]</scope>
    <source>
        <strain evidence="10">DSM 23920</strain>
    </source>
</reference>
<dbReference type="Pfam" id="PF02586">
    <property type="entry name" value="SRAP"/>
    <property type="match status" value="1"/>
</dbReference>
<dbReference type="Gene3D" id="3.90.1680.10">
    <property type="entry name" value="SOS response associated peptidase-like"/>
    <property type="match status" value="1"/>
</dbReference>
<keyword evidence="10" id="KW-1185">Reference proteome</keyword>
<evidence type="ECO:0000256" key="2">
    <source>
        <dbReference type="ARBA" id="ARBA00022670"/>
    </source>
</evidence>
<dbReference type="GO" id="GO:0008233">
    <property type="term" value="F:peptidase activity"/>
    <property type="evidence" value="ECO:0007669"/>
    <property type="project" value="UniProtKB-KW"/>
</dbReference>
<dbReference type="STRING" id="408074.SAMN05660909_01395"/>
<evidence type="ECO:0000256" key="1">
    <source>
        <dbReference type="ARBA" id="ARBA00008136"/>
    </source>
</evidence>